<dbReference type="EMBL" id="CATQJA010001757">
    <property type="protein sequence ID" value="CAJ0568535.1"/>
    <property type="molecule type" value="Genomic_DNA"/>
</dbReference>
<dbReference type="AlphaFoldDB" id="A0AA36CGD8"/>
<keyword evidence="3" id="KW-1185">Reference proteome</keyword>
<feature type="non-terminal residue" evidence="1">
    <location>
        <position position="78"/>
    </location>
</feature>
<gene>
    <name evidence="2" type="ORF">MSPICULIGERA_LOCUS23473</name>
    <name evidence="1" type="ORF">MSPICULIGERA_LOCUS7052</name>
</gene>
<dbReference type="PANTHER" id="PTHR38629">
    <property type="entry name" value="PROTEIN CBG12672"/>
    <property type="match status" value="1"/>
</dbReference>
<evidence type="ECO:0000313" key="2">
    <source>
        <dbReference type="EMBL" id="CAJ0585450.1"/>
    </source>
</evidence>
<comment type="caution">
    <text evidence="1">The sequence shown here is derived from an EMBL/GenBank/DDBJ whole genome shotgun (WGS) entry which is preliminary data.</text>
</comment>
<evidence type="ECO:0000313" key="3">
    <source>
        <dbReference type="Proteomes" id="UP001177023"/>
    </source>
</evidence>
<dbReference type="EMBL" id="CATQJA010002704">
    <property type="protein sequence ID" value="CAJ0585450.1"/>
    <property type="molecule type" value="Genomic_DNA"/>
</dbReference>
<dbReference type="PANTHER" id="PTHR38629:SF1">
    <property type="entry name" value="RNA-BINDING PROTEIN-RELATED"/>
    <property type="match status" value="1"/>
</dbReference>
<organism evidence="1 3">
    <name type="scientific">Mesorhabditis spiculigera</name>
    <dbReference type="NCBI Taxonomy" id="96644"/>
    <lineage>
        <taxon>Eukaryota</taxon>
        <taxon>Metazoa</taxon>
        <taxon>Ecdysozoa</taxon>
        <taxon>Nematoda</taxon>
        <taxon>Chromadorea</taxon>
        <taxon>Rhabditida</taxon>
        <taxon>Rhabditina</taxon>
        <taxon>Rhabditomorpha</taxon>
        <taxon>Rhabditoidea</taxon>
        <taxon>Rhabditidae</taxon>
        <taxon>Mesorhabditinae</taxon>
        <taxon>Mesorhabditis</taxon>
    </lineage>
</organism>
<proteinExistence type="predicted"/>
<sequence>MAYSTADKSAFVPVDCGQGANPKPTELEIDIDEDLFGKIQGAAGGGKSVAAPAPAAAGGKKKIEYKKASGYVKTVAKK</sequence>
<name>A0AA36CGD8_9BILA</name>
<evidence type="ECO:0000313" key="1">
    <source>
        <dbReference type="EMBL" id="CAJ0568535.1"/>
    </source>
</evidence>
<accession>A0AA36CGD8</accession>
<reference evidence="1" key="1">
    <citation type="submission" date="2023-06" db="EMBL/GenBank/DDBJ databases">
        <authorList>
            <person name="Delattre M."/>
        </authorList>
    </citation>
    <scope>NUCLEOTIDE SEQUENCE</scope>
    <source>
        <strain evidence="1">AF72</strain>
    </source>
</reference>
<protein>
    <submittedName>
        <fullName evidence="1">Uncharacterized protein</fullName>
    </submittedName>
</protein>
<dbReference type="Proteomes" id="UP001177023">
    <property type="component" value="Unassembled WGS sequence"/>
</dbReference>